<keyword evidence="7 13" id="KW-0456">Lyase</keyword>
<keyword evidence="4" id="KW-0210">Decarboxylase</keyword>
<feature type="domain" description="Orn/DAP/Arg decarboxylase 2 C-terminal" evidence="12">
    <location>
        <begin position="69"/>
        <end position="351"/>
    </location>
</feature>
<evidence type="ECO:0000256" key="4">
    <source>
        <dbReference type="ARBA" id="ARBA00022793"/>
    </source>
</evidence>
<evidence type="ECO:0000313" key="13">
    <source>
        <dbReference type="EMBL" id="HIW01290.1"/>
    </source>
</evidence>
<feature type="binding site" evidence="11">
    <location>
        <position position="287"/>
    </location>
    <ligand>
        <name>substrate</name>
    </ligand>
</feature>
<evidence type="ECO:0000256" key="9">
    <source>
        <dbReference type="ARBA" id="ARBA00047351"/>
    </source>
</evidence>
<dbReference type="InterPro" id="IPR029066">
    <property type="entry name" value="PLP-binding_barrel"/>
</dbReference>
<dbReference type="InterPro" id="IPR022643">
    <property type="entry name" value="De-COase2_C"/>
</dbReference>
<comment type="similarity">
    <text evidence="8">Belongs to the Orn/Lys/Arg decarboxylase class-II family. NspC subfamily.</text>
</comment>
<dbReference type="NCBIfam" id="TIGR01047">
    <property type="entry name" value="nspC"/>
    <property type="match status" value="1"/>
</dbReference>
<evidence type="ECO:0000256" key="6">
    <source>
        <dbReference type="ARBA" id="ARBA00023066"/>
    </source>
</evidence>
<organism evidence="13 14">
    <name type="scientific">Candidatus Desulfovibrio intestinipullorum</name>
    <dbReference type="NCBI Taxonomy" id="2838536"/>
    <lineage>
        <taxon>Bacteria</taxon>
        <taxon>Pseudomonadati</taxon>
        <taxon>Thermodesulfobacteriota</taxon>
        <taxon>Desulfovibrionia</taxon>
        <taxon>Desulfovibrionales</taxon>
        <taxon>Desulfovibrionaceae</taxon>
        <taxon>Desulfovibrio</taxon>
    </lineage>
</organism>
<dbReference type="GO" id="GO:0008295">
    <property type="term" value="P:spermidine biosynthetic process"/>
    <property type="evidence" value="ECO:0007669"/>
    <property type="project" value="UniProtKB-KW"/>
</dbReference>
<dbReference type="GO" id="GO:0008836">
    <property type="term" value="F:diaminopimelate decarboxylase activity"/>
    <property type="evidence" value="ECO:0007669"/>
    <property type="project" value="TreeGrafter"/>
</dbReference>
<dbReference type="EMBL" id="DXHV01000077">
    <property type="protein sequence ID" value="HIW01290.1"/>
    <property type="molecule type" value="Genomic_DNA"/>
</dbReference>
<dbReference type="CDD" id="cd06829">
    <property type="entry name" value="PLPDE_III_CANSDC"/>
    <property type="match status" value="1"/>
</dbReference>
<dbReference type="PANTHER" id="PTHR43727:SF1">
    <property type="entry name" value="CARBOXYNORSPERMIDINE_CARBOXYSPERMIDINE DECARBOXYLASE"/>
    <property type="match status" value="1"/>
</dbReference>
<dbReference type="EC" id="4.1.1.96" evidence="2"/>
<name>A0A9D1PYL1_9BACT</name>
<sequence length="398" mass="44188">MAHEQMLLGSQVPSPCFVIDMDRLRHNAAILASVQERTGARVLLALKSYACWKTFSILSRAFEGPLWGTCASSVDEARLGREEFGGEVHAFAAAWTEDEVRELTTIADSIVFNSVRQWRTFRPLVEQSSRPIEVGLRINPEHSEGTVPMYDPCSPGSRLGIRRRHLPDDIMKEGISGLHFHTLCEQNSDAFARTAHAVEEHFAPFLEQCRWINVGGGHHITRDDYDLDLLCSTLTHLAQRWDAQIYVEPGEAVALNAGVLVATVLDITEADMPLVQLDISAACHTPDVLEMPYRPNIIYEHGDGLKMATDPEQGTYRCRLGGKSCLAGDVLGEYGFAAPLRIGQRLLLQDMAIYSMVKTTTFNGLRLPSIGLVDGSTGEDVFTLLHVFGYEDFKMRLA</sequence>
<comment type="cofactor">
    <cofactor evidence="1">
        <name>pyridoxal 5'-phosphate</name>
        <dbReference type="ChEBI" id="CHEBI:597326"/>
    </cofactor>
</comment>
<dbReference type="SUPFAM" id="SSF51419">
    <property type="entry name" value="PLP-binding barrel"/>
    <property type="match status" value="1"/>
</dbReference>
<dbReference type="PANTHER" id="PTHR43727">
    <property type="entry name" value="DIAMINOPIMELATE DECARBOXYLASE"/>
    <property type="match status" value="1"/>
</dbReference>
<reference evidence="13" key="2">
    <citation type="submission" date="2021-04" db="EMBL/GenBank/DDBJ databases">
        <authorList>
            <person name="Gilroy R."/>
        </authorList>
    </citation>
    <scope>NUCLEOTIDE SEQUENCE</scope>
    <source>
        <strain evidence="13">ChiHecec2B26-446</strain>
    </source>
</reference>
<comment type="caution">
    <text evidence="13">The sequence shown here is derived from an EMBL/GenBank/DDBJ whole genome shotgun (WGS) entry which is preliminary data.</text>
</comment>
<evidence type="ECO:0000256" key="11">
    <source>
        <dbReference type="PIRSR" id="PIRSR038941-1"/>
    </source>
</evidence>
<reference evidence="13" key="1">
    <citation type="journal article" date="2021" name="PeerJ">
        <title>Extensive microbial diversity within the chicken gut microbiome revealed by metagenomics and culture.</title>
        <authorList>
            <person name="Gilroy R."/>
            <person name="Ravi A."/>
            <person name="Getino M."/>
            <person name="Pursley I."/>
            <person name="Horton D.L."/>
            <person name="Alikhan N.F."/>
            <person name="Baker D."/>
            <person name="Gharbi K."/>
            <person name="Hall N."/>
            <person name="Watson M."/>
            <person name="Adriaenssens E.M."/>
            <person name="Foster-Nyarko E."/>
            <person name="Jarju S."/>
            <person name="Secka A."/>
            <person name="Antonio M."/>
            <person name="Oren A."/>
            <person name="Chaudhuri R.R."/>
            <person name="La Ragione R."/>
            <person name="Hildebrand F."/>
            <person name="Pallen M.J."/>
        </authorList>
    </citation>
    <scope>NUCLEOTIDE SEQUENCE</scope>
    <source>
        <strain evidence="13">ChiHecec2B26-446</strain>
    </source>
</reference>
<evidence type="ECO:0000256" key="3">
    <source>
        <dbReference type="ARBA" id="ARBA00013633"/>
    </source>
</evidence>
<evidence type="ECO:0000313" key="14">
    <source>
        <dbReference type="Proteomes" id="UP000886752"/>
    </source>
</evidence>
<proteinExistence type="inferred from homology"/>
<keyword evidence="5" id="KW-0663">Pyridoxal phosphate</keyword>
<dbReference type="Gene3D" id="3.20.20.10">
    <property type="entry name" value="Alanine racemase"/>
    <property type="match status" value="1"/>
</dbReference>
<evidence type="ECO:0000256" key="8">
    <source>
        <dbReference type="ARBA" id="ARBA00025802"/>
    </source>
</evidence>
<dbReference type="Gene3D" id="2.40.37.10">
    <property type="entry name" value="Lyase, Ornithine Decarboxylase, Chain A, domain 1"/>
    <property type="match status" value="1"/>
</dbReference>
<dbReference type="GO" id="GO:0045312">
    <property type="term" value="P:nor-spermidine biosynthetic process"/>
    <property type="evidence" value="ECO:0007669"/>
    <property type="project" value="InterPro"/>
</dbReference>
<dbReference type="Proteomes" id="UP000886752">
    <property type="component" value="Unassembled WGS sequence"/>
</dbReference>
<protein>
    <recommendedName>
        <fullName evidence="3">Carboxynorspermidine/carboxyspermidine decarboxylase</fullName>
        <ecNumber evidence="2">4.1.1.96</ecNumber>
    </recommendedName>
</protein>
<evidence type="ECO:0000256" key="5">
    <source>
        <dbReference type="ARBA" id="ARBA00022898"/>
    </source>
</evidence>
<dbReference type="Pfam" id="PF00278">
    <property type="entry name" value="Orn_DAP_Arg_deC"/>
    <property type="match status" value="1"/>
</dbReference>
<accession>A0A9D1PYL1</accession>
<gene>
    <name evidence="13" type="primary">nspC</name>
    <name evidence="13" type="ORF">H9894_08905</name>
</gene>
<dbReference type="AlphaFoldDB" id="A0A9D1PYL1"/>
<dbReference type="GO" id="GO:0009089">
    <property type="term" value="P:lysine biosynthetic process via diaminopimelate"/>
    <property type="evidence" value="ECO:0007669"/>
    <property type="project" value="TreeGrafter"/>
</dbReference>
<dbReference type="InterPro" id="IPR005730">
    <property type="entry name" value="Nsp_de-COase"/>
</dbReference>
<feature type="binding site" evidence="11">
    <location>
        <position position="251"/>
    </location>
    <ligand>
        <name>substrate</name>
    </ligand>
</feature>
<keyword evidence="6" id="KW-0745">Spermidine biosynthesis</keyword>
<evidence type="ECO:0000256" key="1">
    <source>
        <dbReference type="ARBA" id="ARBA00001933"/>
    </source>
</evidence>
<evidence type="ECO:0000256" key="2">
    <source>
        <dbReference type="ARBA" id="ARBA00012259"/>
    </source>
</evidence>
<comment type="catalytic activity">
    <reaction evidence="10">
        <text>carboxynorspermidine + H(+) = norspermidine + CO2</text>
        <dbReference type="Rhea" id="RHEA:34099"/>
        <dbReference type="ChEBI" id="CHEBI:15378"/>
        <dbReference type="ChEBI" id="CHEBI:16526"/>
        <dbReference type="ChEBI" id="CHEBI:57920"/>
        <dbReference type="ChEBI" id="CHEBI:65070"/>
        <dbReference type="EC" id="4.1.1.96"/>
    </reaction>
</comment>
<evidence type="ECO:0000256" key="7">
    <source>
        <dbReference type="ARBA" id="ARBA00023239"/>
    </source>
</evidence>
<evidence type="ECO:0000256" key="10">
    <source>
        <dbReference type="ARBA" id="ARBA00047389"/>
    </source>
</evidence>
<dbReference type="InterPro" id="IPR009006">
    <property type="entry name" value="Ala_racemase/Decarboxylase_C"/>
</dbReference>
<evidence type="ECO:0000259" key="12">
    <source>
        <dbReference type="Pfam" id="PF00278"/>
    </source>
</evidence>
<dbReference type="PIRSF" id="PIRSF038941">
    <property type="entry name" value="NspC"/>
    <property type="match status" value="1"/>
</dbReference>
<comment type="catalytic activity">
    <reaction evidence="9">
        <text>carboxyspermidine + H(+) = spermidine + CO2</text>
        <dbReference type="Rhea" id="RHEA:34095"/>
        <dbReference type="ChEBI" id="CHEBI:15378"/>
        <dbReference type="ChEBI" id="CHEBI:16526"/>
        <dbReference type="ChEBI" id="CHEBI:57834"/>
        <dbReference type="ChEBI" id="CHEBI:65072"/>
        <dbReference type="EC" id="4.1.1.96"/>
    </reaction>
</comment>
<dbReference type="SUPFAM" id="SSF50621">
    <property type="entry name" value="Alanine racemase C-terminal domain-like"/>
    <property type="match status" value="1"/>
</dbReference>